<name>A0ABQ9H0A0_9NEOP</name>
<feature type="compositionally biased region" description="Polar residues" evidence="1">
    <location>
        <begin position="11"/>
        <end position="28"/>
    </location>
</feature>
<organism evidence="2 3">
    <name type="scientific">Dryococelus australis</name>
    <dbReference type="NCBI Taxonomy" id="614101"/>
    <lineage>
        <taxon>Eukaryota</taxon>
        <taxon>Metazoa</taxon>
        <taxon>Ecdysozoa</taxon>
        <taxon>Arthropoda</taxon>
        <taxon>Hexapoda</taxon>
        <taxon>Insecta</taxon>
        <taxon>Pterygota</taxon>
        <taxon>Neoptera</taxon>
        <taxon>Polyneoptera</taxon>
        <taxon>Phasmatodea</taxon>
        <taxon>Verophasmatodea</taxon>
        <taxon>Anareolatae</taxon>
        <taxon>Phasmatidae</taxon>
        <taxon>Eurycanthinae</taxon>
        <taxon>Dryococelus</taxon>
    </lineage>
</organism>
<protein>
    <submittedName>
        <fullName evidence="2">Uncharacterized protein</fullName>
    </submittedName>
</protein>
<evidence type="ECO:0000256" key="1">
    <source>
        <dbReference type="SAM" id="MobiDB-lite"/>
    </source>
</evidence>
<keyword evidence="3" id="KW-1185">Reference proteome</keyword>
<evidence type="ECO:0000313" key="2">
    <source>
        <dbReference type="EMBL" id="KAJ8877692.1"/>
    </source>
</evidence>
<evidence type="ECO:0000313" key="3">
    <source>
        <dbReference type="Proteomes" id="UP001159363"/>
    </source>
</evidence>
<dbReference type="Proteomes" id="UP001159363">
    <property type="component" value="Chromosome 7"/>
</dbReference>
<feature type="region of interest" description="Disordered" evidence="1">
    <location>
        <begin position="113"/>
        <end position="149"/>
    </location>
</feature>
<comment type="caution">
    <text evidence="2">The sequence shown here is derived from an EMBL/GenBank/DDBJ whole genome shotgun (WGS) entry which is preliminary data.</text>
</comment>
<feature type="region of interest" description="Disordered" evidence="1">
    <location>
        <begin position="1"/>
        <end position="33"/>
    </location>
</feature>
<gene>
    <name evidence="2" type="ORF">PR048_022147</name>
</gene>
<proteinExistence type="predicted"/>
<sequence length="149" mass="15832">MAAAISPKMASDSSSARLPPKQTGSNFRPDTYGFSQEGIVPDDAVSRQIFSGISRFSRPSIPALLHTHLASPASHLKASFLRAAQISSLTQYNLHSYAKYCCARTLALDVGSPFPGYTRPGTGRERESDPTSTLPSHDPLAALSPAAAE</sequence>
<accession>A0ABQ9H0A0</accession>
<reference evidence="2 3" key="1">
    <citation type="submission" date="2023-02" db="EMBL/GenBank/DDBJ databases">
        <title>LHISI_Scaffold_Assembly.</title>
        <authorList>
            <person name="Stuart O.P."/>
            <person name="Cleave R."/>
            <person name="Magrath M.J.L."/>
            <person name="Mikheyev A.S."/>
        </authorList>
    </citation>
    <scope>NUCLEOTIDE SEQUENCE [LARGE SCALE GENOMIC DNA]</scope>
    <source>
        <strain evidence="2">Daus_M_001</strain>
        <tissue evidence="2">Leg muscle</tissue>
    </source>
</reference>
<dbReference type="EMBL" id="JARBHB010000008">
    <property type="protein sequence ID" value="KAJ8877692.1"/>
    <property type="molecule type" value="Genomic_DNA"/>
</dbReference>